<dbReference type="Proteomes" id="UP001472677">
    <property type="component" value="Unassembled WGS sequence"/>
</dbReference>
<dbReference type="PANTHER" id="PTHR12419">
    <property type="entry name" value="OTU DOMAIN CONTAINING PROTEIN"/>
    <property type="match status" value="1"/>
</dbReference>
<reference evidence="2 3" key="1">
    <citation type="journal article" date="2024" name="G3 (Bethesda)">
        <title>Genome assembly of Hibiscus sabdariffa L. provides insights into metabolisms of medicinal natural products.</title>
        <authorList>
            <person name="Kim T."/>
        </authorList>
    </citation>
    <scope>NUCLEOTIDE SEQUENCE [LARGE SCALE GENOMIC DNA]</scope>
    <source>
        <strain evidence="2">TK-2024</strain>
        <tissue evidence="2">Old leaves</tissue>
    </source>
</reference>
<organism evidence="2 3">
    <name type="scientific">Hibiscus sabdariffa</name>
    <name type="common">roselle</name>
    <dbReference type="NCBI Taxonomy" id="183260"/>
    <lineage>
        <taxon>Eukaryota</taxon>
        <taxon>Viridiplantae</taxon>
        <taxon>Streptophyta</taxon>
        <taxon>Embryophyta</taxon>
        <taxon>Tracheophyta</taxon>
        <taxon>Spermatophyta</taxon>
        <taxon>Magnoliopsida</taxon>
        <taxon>eudicotyledons</taxon>
        <taxon>Gunneridae</taxon>
        <taxon>Pentapetalae</taxon>
        <taxon>rosids</taxon>
        <taxon>malvids</taxon>
        <taxon>Malvales</taxon>
        <taxon>Malvaceae</taxon>
        <taxon>Malvoideae</taxon>
        <taxon>Hibiscus</taxon>
    </lineage>
</organism>
<keyword evidence="3" id="KW-1185">Reference proteome</keyword>
<comment type="similarity">
    <text evidence="1">Belongs to the peptidase C85 family.</text>
</comment>
<dbReference type="InterPro" id="IPR050704">
    <property type="entry name" value="Peptidase_C85-like"/>
</dbReference>
<accession>A0ABR2DQW4</accession>
<proteinExistence type="inferred from homology"/>
<comment type="caution">
    <text evidence="2">The sequence shown here is derived from an EMBL/GenBank/DDBJ whole genome shotgun (WGS) entry which is preliminary data.</text>
</comment>
<evidence type="ECO:0000256" key="1">
    <source>
        <dbReference type="ARBA" id="ARBA00010407"/>
    </source>
</evidence>
<gene>
    <name evidence="2" type="ORF">V6N12_025811</name>
</gene>
<dbReference type="PANTHER" id="PTHR12419:SF90">
    <property type="entry name" value="OS02G0819500 PROTEIN"/>
    <property type="match status" value="1"/>
</dbReference>
<sequence>MITYEQEHDFANWDLQLFNSDPYANCGYGGVVTLEDEEHCPANYFEEDCYDAGECCNIENDEAIAHTLQLQELSQLVVFESPNQGEEEELQLHVVGYPQDCIVDQSVILVLELTDEHALDGEVEKRLNQMVPLPFRALSDQFYRSPDDHEFLRQQVVNQYGVKIFFITSFKDTCYNEILPNVQRSKRGFFFFFLSFWAEVHYNSIYPFGDVPGFGTKKKKRRRMFRNKHLESQDEYQ</sequence>
<dbReference type="EMBL" id="JBBPBM010000023">
    <property type="protein sequence ID" value="KAK8544952.1"/>
    <property type="molecule type" value="Genomic_DNA"/>
</dbReference>
<protein>
    <submittedName>
        <fullName evidence="2">Uncharacterized protein</fullName>
    </submittedName>
</protein>
<evidence type="ECO:0000313" key="3">
    <source>
        <dbReference type="Proteomes" id="UP001472677"/>
    </source>
</evidence>
<name>A0ABR2DQW4_9ROSI</name>
<evidence type="ECO:0000313" key="2">
    <source>
        <dbReference type="EMBL" id="KAK8544952.1"/>
    </source>
</evidence>